<protein>
    <recommendedName>
        <fullName evidence="1">IrrE N-terminal-like domain-containing protein</fullName>
    </recommendedName>
</protein>
<dbReference type="Gene3D" id="1.10.10.2910">
    <property type="match status" value="1"/>
</dbReference>
<dbReference type="RefSeq" id="WP_013325960.1">
    <property type="nucleotide sequence ID" value="NC_014506.1"/>
</dbReference>
<organism evidence="2 3">
    <name type="scientific">Sulfurimonas autotrophica (strain ATCC BAA-671 / DSM 16294 / JCM 11897 / OK10)</name>
    <dbReference type="NCBI Taxonomy" id="563040"/>
    <lineage>
        <taxon>Bacteria</taxon>
        <taxon>Pseudomonadati</taxon>
        <taxon>Campylobacterota</taxon>
        <taxon>Epsilonproteobacteria</taxon>
        <taxon>Campylobacterales</taxon>
        <taxon>Sulfurimonadaceae</taxon>
        <taxon>Sulfurimonas</taxon>
    </lineage>
</organism>
<feature type="domain" description="IrrE N-terminal-like" evidence="1">
    <location>
        <begin position="85"/>
        <end position="138"/>
    </location>
</feature>
<dbReference type="PANTHER" id="PTHR43236:SF2">
    <property type="entry name" value="BLL0069 PROTEIN"/>
    <property type="match status" value="1"/>
</dbReference>
<name>E0UTA1_SULAO</name>
<dbReference type="AlphaFoldDB" id="E0UTA1"/>
<dbReference type="PANTHER" id="PTHR43236">
    <property type="entry name" value="ANTITOXIN HIGA1"/>
    <property type="match status" value="1"/>
</dbReference>
<accession>E0UTA1</accession>
<reference evidence="3" key="1">
    <citation type="journal article" date="2010" name="Stand. Genomic Sci.">
        <title>Complete genome sequence of Sulfurimonas autotrophica type strain (OK10).</title>
        <authorList>
            <person name="Sikorski J."/>
            <person name="Munk C."/>
            <person name="Lapidus A."/>
            <person name="Djao O."/>
            <person name="Lucas S."/>
            <person name="Glavina Del Rio T."/>
            <person name="Nolan M."/>
            <person name="Tice H."/>
            <person name="Han C."/>
            <person name="Cheng J."/>
            <person name="Tapia R."/>
            <person name="Goodwin L."/>
            <person name="Pitluck S."/>
            <person name="Liolios K."/>
            <person name="Ivanova N."/>
            <person name="Mavromatis K."/>
            <person name="Mikhailova N."/>
            <person name="Pati A."/>
            <person name="Sims D."/>
            <person name="Meincke L."/>
            <person name="Brettin T."/>
            <person name="Detter J."/>
            <person name="Chen A."/>
            <person name="Palaniappan K."/>
            <person name="Land M."/>
            <person name="Hauser L."/>
            <person name="Chang Y."/>
            <person name="Jeffries C."/>
            <person name="Rohde M."/>
            <person name="Lang E."/>
            <person name="Spring S."/>
            <person name="Goker M."/>
            <person name="Woyke T."/>
            <person name="Bristow J."/>
            <person name="Eisen J."/>
            <person name="Markowitz V."/>
            <person name="Hugenholtz P."/>
            <person name="Kyrpides N."/>
            <person name="Klenk H."/>
        </authorList>
    </citation>
    <scope>NUCLEOTIDE SEQUENCE [LARGE SCALE GENOMIC DNA]</scope>
    <source>
        <strain evidence="3">ATCC BAA-671 / DSM 16294 / JCM 11897 / OK10</strain>
    </source>
</reference>
<dbReference type="KEGG" id="sua:Saut_0155"/>
<proteinExistence type="predicted"/>
<dbReference type="InterPro" id="IPR010359">
    <property type="entry name" value="IrrE_HExxH"/>
</dbReference>
<dbReference type="OrthoDB" id="9794834at2"/>
<dbReference type="STRING" id="563040.Saut_0155"/>
<dbReference type="eggNOG" id="COG2856">
    <property type="taxonomic scope" value="Bacteria"/>
</dbReference>
<dbReference type="Pfam" id="PF06114">
    <property type="entry name" value="Peptidase_M78"/>
    <property type="match status" value="1"/>
</dbReference>
<dbReference type="EMBL" id="CP002205">
    <property type="protein sequence ID" value="ADN08204.1"/>
    <property type="molecule type" value="Genomic_DNA"/>
</dbReference>
<evidence type="ECO:0000259" key="1">
    <source>
        <dbReference type="Pfam" id="PF06114"/>
    </source>
</evidence>
<dbReference type="InterPro" id="IPR052345">
    <property type="entry name" value="Rad_response_metalloprotease"/>
</dbReference>
<sequence>MKLEEQLNDIKKMITTTKQLLVDHPSDEMLLYMLAQDEELYALSIAKAYSRIMPSFDNAEDVIKAIYSEKHSSAVDPFHIADFLGIKIKKDFHLSEGIGKCDFYEDQIIITYKPSNHFRDKFTIAHELGHVFLHFSKGLSLEFTDYESVVDEPIIANNTSYKPVISAARLSAQTDDFEKEQEANNFAGELLVPRFILDKILNKLPSGKAINASLLKDLFQVSRPVIRISLVDYGLLNSGKVLDDINIQNRGW</sequence>
<evidence type="ECO:0000313" key="3">
    <source>
        <dbReference type="Proteomes" id="UP000007803"/>
    </source>
</evidence>
<keyword evidence="3" id="KW-1185">Reference proteome</keyword>
<dbReference type="HOGENOM" id="CLU_1102335_0_0_7"/>
<evidence type="ECO:0000313" key="2">
    <source>
        <dbReference type="EMBL" id="ADN08204.1"/>
    </source>
</evidence>
<dbReference type="SUPFAM" id="SSF55486">
    <property type="entry name" value="Metalloproteases ('zincins'), catalytic domain"/>
    <property type="match status" value="1"/>
</dbReference>
<dbReference type="Proteomes" id="UP000007803">
    <property type="component" value="Chromosome"/>
</dbReference>
<gene>
    <name evidence="2" type="ordered locus">Saut_0155</name>
</gene>